<feature type="compositionally biased region" description="Polar residues" evidence="1">
    <location>
        <begin position="259"/>
        <end position="277"/>
    </location>
</feature>
<evidence type="ECO:0000313" key="3">
    <source>
        <dbReference type="Proteomes" id="UP000807504"/>
    </source>
</evidence>
<dbReference type="PANTHER" id="PTHR21678:SF0">
    <property type="entry name" value="C3H1-TYPE DOMAIN-CONTAINING PROTEIN"/>
    <property type="match status" value="1"/>
</dbReference>
<evidence type="ECO:0000256" key="1">
    <source>
        <dbReference type="SAM" id="MobiDB-lite"/>
    </source>
</evidence>
<feature type="compositionally biased region" description="Polar residues" evidence="1">
    <location>
        <begin position="443"/>
        <end position="458"/>
    </location>
</feature>
<name>A0A8T0FJG1_ARGBR</name>
<proteinExistence type="predicted"/>
<keyword evidence="3" id="KW-1185">Reference proteome</keyword>
<feature type="compositionally biased region" description="Basic and acidic residues" evidence="1">
    <location>
        <begin position="646"/>
        <end position="663"/>
    </location>
</feature>
<dbReference type="AlphaFoldDB" id="A0A8T0FJG1"/>
<accession>A0A8T0FJG1</accession>
<dbReference type="InterPro" id="IPR039884">
    <property type="entry name" value="R3HC1/R3HCL"/>
</dbReference>
<reference evidence="2" key="2">
    <citation type="submission" date="2020-06" db="EMBL/GenBank/DDBJ databases">
        <authorList>
            <person name="Sheffer M."/>
        </authorList>
    </citation>
    <scope>NUCLEOTIDE SEQUENCE</scope>
</reference>
<feature type="region of interest" description="Disordered" evidence="1">
    <location>
        <begin position="443"/>
        <end position="484"/>
    </location>
</feature>
<protein>
    <submittedName>
        <fullName evidence="2">Coiled-coil domain-containing protein R3HCC1L</fullName>
    </submittedName>
</protein>
<gene>
    <name evidence="2" type="ORF">HNY73_006264</name>
</gene>
<feature type="region of interest" description="Disordered" evidence="1">
    <location>
        <begin position="245"/>
        <end position="294"/>
    </location>
</feature>
<feature type="region of interest" description="Disordered" evidence="1">
    <location>
        <begin position="181"/>
        <end position="229"/>
    </location>
</feature>
<dbReference type="EMBL" id="JABXBU010000011">
    <property type="protein sequence ID" value="KAF8791387.1"/>
    <property type="molecule type" value="Genomic_DNA"/>
</dbReference>
<comment type="caution">
    <text evidence="2">The sequence shown here is derived from an EMBL/GenBank/DDBJ whole genome shotgun (WGS) entry which is preliminary data.</text>
</comment>
<evidence type="ECO:0000313" key="2">
    <source>
        <dbReference type="EMBL" id="KAF8791387.1"/>
    </source>
</evidence>
<sequence length="681" mass="76136">MIFWKIKDQKVDVKGGQKIILSCVNTFHIKLGIECMSCIQLAKMSNSYVGPDQNKQETPPKQLHGIAFGISGYVSIVYSQALDSVLFVLVFPPFQSRYRYLAHKLIDESFFPALCSFSIGPEDKRRFVVGRTTVIARCSLPYKCVHEKLEHLFFVEKPVACICSSRLKSLKIHPTVRGLSPVTKRREKMKELKSERNKSSAVENKHTDGHQKAIKERQKRPDMQFYVPRALRGVKNKTVPLEGVYTESLQQQDGKKTSQESSVENLANSPDNLLSASSEDKHKKNSVNTRLKSKGIKNESDNACALPTDETVTEYATTQFATSSNAAINKILTVASNYPLSKTDDPQKLQNSSSGCMETVMPCNSNCTEVVEVADNANVVVSENVTENIEDFIIIKNMSSSIGFKKEETDSPVNSFPSKNVDSKPNCNVLENVLCSGLDTKSEFSSTATSDMDSLNISDKSDEMHASSKTTESNNTLPKEKDDSWESMFDDDGECLDSNLVKELSSVTGKIQVRAAKNSYADFQPVSEIVPQEYDNIVELYDFPREFVTQDLVSAFSIFQQSSFSIKWVDDCHALAIFTSPTLANQALQMKHPFMKVRPLSEGIKESKTKARWCANHSEPQKPRPATSAVLARRLVSGALGLRVQATKEQRDHERSVLKEAKEKRRLKAKQKEAIWDGSVE</sequence>
<feature type="region of interest" description="Disordered" evidence="1">
    <location>
        <begin position="646"/>
        <end position="681"/>
    </location>
</feature>
<feature type="compositionally biased region" description="Basic and acidic residues" evidence="1">
    <location>
        <begin position="188"/>
        <end position="222"/>
    </location>
</feature>
<feature type="compositionally biased region" description="Polar residues" evidence="1">
    <location>
        <begin position="467"/>
        <end position="477"/>
    </location>
</feature>
<dbReference type="Gene3D" id="3.30.70.330">
    <property type="match status" value="1"/>
</dbReference>
<organism evidence="2 3">
    <name type="scientific">Argiope bruennichi</name>
    <name type="common">Wasp spider</name>
    <name type="synonym">Aranea bruennichi</name>
    <dbReference type="NCBI Taxonomy" id="94029"/>
    <lineage>
        <taxon>Eukaryota</taxon>
        <taxon>Metazoa</taxon>
        <taxon>Ecdysozoa</taxon>
        <taxon>Arthropoda</taxon>
        <taxon>Chelicerata</taxon>
        <taxon>Arachnida</taxon>
        <taxon>Araneae</taxon>
        <taxon>Araneomorphae</taxon>
        <taxon>Entelegynae</taxon>
        <taxon>Araneoidea</taxon>
        <taxon>Araneidae</taxon>
        <taxon>Argiope</taxon>
    </lineage>
</organism>
<dbReference type="InterPro" id="IPR012677">
    <property type="entry name" value="Nucleotide-bd_a/b_plait_sf"/>
</dbReference>
<dbReference type="PANTHER" id="PTHR21678">
    <property type="entry name" value="GROWTH INHIBITION AND DIFFERENTIATION RELATED PROTEIN 88"/>
    <property type="match status" value="1"/>
</dbReference>
<reference evidence="2" key="1">
    <citation type="journal article" date="2020" name="bioRxiv">
        <title>Chromosome-level reference genome of the European wasp spider Argiope bruennichi: a resource for studies on range expansion and evolutionary adaptation.</title>
        <authorList>
            <person name="Sheffer M.M."/>
            <person name="Hoppe A."/>
            <person name="Krehenwinkel H."/>
            <person name="Uhl G."/>
            <person name="Kuss A.W."/>
            <person name="Jensen L."/>
            <person name="Jensen C."/>
            <person name="Gillespie R.G."/>
            <person name="Hoff K.J."/>
            <person name="Prost S."/>
        </authorList>
    </citation>
    <scope>NUCLEOTIDE SEQUENCE</scope>
</reference>
<dbReference type="Proteomes" id="UP000807504">
    <property type="component" value="Unassembled WGS sequence"/>
</dbReference>